<name>A0A1W6NXU9_9RHOB</name>
<dbReference type="STRING" id="92947.BVG79_00710"/>
<dbReference type="PANTHER" id="PTHR44942:SF4">
    <property type="entry name" value="METHYLTRANSFERASE TYPE 11 DOMAIN-CONTAINING PROTEIN"/>
    <property type="match status" value="1"/>
</dbReference>
<dbReference type="GO" id="GO:0032259">
    <property type="term" value="P:methylation"/>
    <property type="evidence" value="ECO:0007669"/>
    <property type="project" value="UniProtKB-KW"/>
</dbReference>
<dbReference type="CDD" id="cd02440">
    <property type="entry name" value="AdoMet_MTases"/>
    <property type="match status" value="1"/>
</dbReference>
<reference evidence="5 6" key="1">
    <citation type="submission" date="2017-02" db="EMBL/GenBank/DDBJ databases">
        <title>Ketogulonicigenium robustum SPU B003 Genome sequencing and assembly.</title>
        <authorList>
            <person name="Li Y."/>
            <person name="Liu L."/>
            <person name="Wang C."/>
            <person name="Zhang M."/>
            <person name="Zhang T."/>
            <person name="Zhang Y."/>
        </authorList>
    </citation>
    <scope>NUCLEOTIDE SEQUENCE [LARGE SCALE GENOMIC DNA]</scope>
    <source>
        <strain evidence="5 6">SPU_B003</strain>
    </source>
</reference>
<dbReference type="OrthoDB" id="9787738at2"/>
<dbReference type="KEGG" id="kro:BVG79_00710"/>
<dbReference type="InterPro" id="IPR013216">
    <property type="entry name" value="Methyltransf_11"/>
</dbReference>
<dbReference type="RefSeq" id="WP_085785673.1">
    <property type="nucleotide sequence ID" value="NZ_CP019937.1"/>
</dbReference>
<comment type="similarity">
    <text evidence="1">Belongs to the methyltransferase superfamily.</text>
</comment>
<evidence type="ECO:0000259" key="4">
    <source>
        <dbReference type="Pfam" id="PF08241"/>
    </source>
</evidence>
<evidence type="ECO:0000313" key="5">
    <source>
        <dbReference type="EMBL" id="ARO14062.1"/>
    </source>
</evidence>
<evidence type="ECO:0000313" key="6">
    <source>
        <dbReference type="Proteomes" id="UP000242447"/>
    </source>
</evidence>
<proteinExistence type="inferred from homology"/>
<keyword evidence="2 5" id="KW-0489">Methyltransferase</keyword>
<dbReference type="Pfam" id="PF08241">
    <property type="entry name" value="Methyltransf_11"/>
    <property type="match status" value="1"/>
</dbReference>
<evidence type="ECO:0000256" key="1">
    <source>
        <dbReference type="ARBA" id="ARBA00008361"/>
    </source>
</evidence>
<keyword evidence="3 5" id="KW-0808">Transferase</keyword>
<dbReference type="EMBL" id="CP019937">
    <property type="protein sequence ID" value="ARO14062.1"/>
    <property type="molecule type" value="Genomic_DNA"/>
</dbReference>
<gene>
    <name evidence="5" type="ORF">BVG79_00710</name>
</gene>
<dbReference type="SUPFAM" id="SSF53335">
    <property type="entry name" value="S-adenosyl-L-methionine-dependent methyltransferases"/>
    <property type="match status" value="1"/>
</dbReference>
<sequence length="254" mass="27814">MTDTNHTHVEKQFGPRAQAYVDSATHAQGDDLTALEAVLRQHRPQMAIDLGAGGGHVAYRMAALADHVLAVDLSQDMLMAVNETARARGITNLTTQFAPAEMLSLPDEHADFLASRFSAHHWHDLHSGLREAYRVLKPGARSVFIDTVSPRSAIADSHLQAIELLRDPSHVRDYSAAEWVAAVGNAGFNVQDLRHYPLRLAFQPWVQRSGTPMALVAALLQLQSGASDPVRKTLKIEEDGSFTVDTVFIVATRP</sequence>
<dbReference type="InterPro" id="IPR029063">
    <property type="entry name" value="SAM-dependent_MTases_sf"/>
</dbReference>
<keyword evidence="6" id="KW-1185">Reference proteome</keyword>
<accession>A0A1W6NXU9</accession>
<dbReference type="AlphaFoldDB" id="A0A1W6NXU9"/>
<dbReference type="Gene3D" id="3.40.50.150">
    <property type="entry name" value="Vaccinia Virus protein VP39"/>
    <property type="match status" value="1"/>
</dbReference>
<protein>
    <submittedName>
        <fullName evidence="5">Methyltransferase type 11</fullName>
    </submittedName>
</protein>
<dbReference type="GO" id="GO:0008757">
    <property type="term" value="F:S-adenosylmethionine-dependent methyltransferase activity"/>
    <property type="evidence" value="ECO:0007669"/>
    <property type="project" value="InterPro"/>
</dbReference>
<dbReference type="Proteomes" id="UP000242447">
    <property type="component" value="Chromosome"/>
</dbReference>
<dbReference type="InterPro" id="IPR051052">
    <property type="entry name" value="Diverse_substrate_MTase"/>
</dbReference>
<evidence type="ECO:0000256" key="2">
    <source>
        <dbReference type="ARBA" id="ARBA00022603"/>
    </source>
</evidence>
<organism evidence="5 6">
    <name type="scientific">Ketogulonicigenium robustum</name>
    <dbReference type="NCBI Taxonomy" id="92947"/>
    <lineage>
        <taxon>Bacteria</taxon>
        <taxon>Pseudomonadati</taxon>
        <taxon>Pseudomonadota</taxon>
        <taxon>Alphaproteobacteria</taxon>
        <taxon>Rhodobacterales</taxon>
        <taxon>Roseobacteraceae</taxon>
        <taxon>Ketogulonicigenium</taxon>
    </lineage>
</organism>
<evidence type="ECO:0000256" key="3">
    <source>
        <dbReference type="ARBA" id="ARBA00022679"/>
    </source>
</evidence>
<feature type="domain" description="Methyltransferase type 11" evidence="4">
    <location>
        <begin position="49"/>
        <end position="143"/>
    </location>
</feature>
<dbReference type="PANTHER" id="PTHR44942">
    <property type="entry name" value="METHYLTRANSF_11 DOMAIN-CONTAINING PROTEIN"/>
    <property type="match status" value="1"/>
</dbReference>